<dbReference type="GeneID" id="36400398"/>
<evidence type="ECO:0000256" key="2">
    <source>
        <dbReference type="ARBA" id="ARBA00022737"/>
    </source>
</evidence>
<dbReference type="STRING" id="4781.A0A0N7L434"/>
<dbReference type="Proteomes" id="UP000054928">
    <property type="component" value="Unassembled WGS sequence"/>
</dbReference>
<evidence type="ECO:0000256" key="3">
    <source>
        <dbReference type="ARBA" id="ARBA00022837"/>
    </source>
</evidence>
<dbReference type="PANTHER" id="PTHR34524:SF6">
    <property type="entry name" value="CALCYPHOSINE LIKE"/>
    <property type="match status" value="1"/>
</dbReference>
<keyword evidence="1" id="KW-0479">Metal-binding</keyword>
<keyword evidence="5" id="KW-1185">Reference proteome</keyword>
<reference evidence="5" key="1">
    <citation type="submission" date="2014-09" db="EMBL/GenBank/DDBJ databases">
        <authorList>
            <person name="Sharma Rahul"/>
            <person name="Thines Marco"/>
        </authorList>
    </citation>
    <scope>NUCLEOTIDE SEQUENCE [LARGE SCALE GENOMIC DNA]</scope>
</reference>
<dbReference type="InterPro" id="IPR051581">
    <property type="entry name" value="Ca-bind"/>
</dbReference>
<dbReference type="AlphaFoldDB" id="A0A0N7L434"/>
<evidence type="ECO:0000313" key="4">
    <source>
        <dbReference type="EMBL" id="CEG37563.1"/>
    </source>
</evidence>
<accession>A0A0N7L434</accession>
<keyword evidence="3" id="KW-0106">Calcium</keyword>
<organism evidence="4 5">
    <name type="scientific">Plasmopara halstedii</name>
    <name type="common">Downy mildew of sunflower</name>
    <dbReference type="NCBI Taxonomy" id="4781"/>
    <lineage>
        <taxon>Eukaryota</taxon>
        <taxon>Sar</taxon>
        <taxon>Stramenopiles</taxon>
        <taxon>Oomycota</taxon>
        <taxon>Peronosporomycetes</taxon>
        <taxon>Peronosporales</taxon>
        <taxon>Peronosporaceae</taxon>
        <taxon>Plasmopara</taxon>
    </lineage>
</organism>
<proteinExistence type="predicted"/>
<protein>
    <submittedName>
        <fullName evidence="4">Calcyphosin-like protein</fullName>
    </submittedName>
</protein>
<dbReference type="Gene3D" id="1.10.238.10">
    <property type="entry name" value="EF-hand"/>
    <property type="match status" value="1"/>
</dbReference>
<dbReference type="PANTHER" id="PTHR34524">
    <property type="entry name" value="CALCYPHOSIN"/>
    <property type="match status" value="1"/>
</dbReference>
<dbReference type="OrthoDB" id="444540at2759"/>
<keyword evidence="2" id="KW-0677">Repeat</keyword>
<sequence length="170" mass="18988">MEIKYRAKKHPDVLQGRKTKDEVLLEFLDTFDGGEKDGKVHPNKFVRYYTNISASIDDDYYFELVIRNAWHMSGGVGWSANTTCRRVLVKHTNGSNTIEEVKNDMGIAAGNVEAIRTNLQAQGINDLQSISISGNVEMESEANKRSNDNFPTQVARKKMHGAGTSSVFFG</sequence>
<evidence type="ECO:0000256" key="1">
    <source>
        <dbReference type="ARBA" id="ARBA00022723"/>
    </source>
</evidence>
<dbReference type="RefSeq" id="XP_024573932.1">
    <property type="nucleotide sequence ID" value="XM_024722901.1"/>
</dbReference>
<dbReference type="EMBL" id="CCYD01000288">
    <property type="protein sequence ID" value="CEG37563.1"/>
    <property type="molecule type" value="Genomic_DNA"/>
</dbReference>
<evidence type="ECO:0000313" key="5">
    <source>
        <dbReference type="Proteomes" id="UP000054928"/>
    </source>
</evidence>
<dbReference type="GO" id="GO:0046872">
    <property type="term" value="F:metal ion binding"/>
    <property type="evidence" value="ECO:0007669"/>
    <property type="project" value="UniProtKB-KW"/>
</dbReference>
<name>A0A0N7L434_PLAHL</name>